<accession>A0A2H4Q4U9</accession>
<dbReference type="KEGG" id="hae:halTADL_2673"/>
<evidence type="ECO:0000256" key="4">
    <source>
        <dbReference type="ARBA" id="ARBA00022825"/>
    </source>
</evidence>
<evidence type="ECO:0000313" key="6">
    <source>
        <dbReference type="EMBL" id="SEJ05420.1"/>
    </source>
</evidence>
<sequence length="321" mass="33821">MVEDIPGDTVSKTDANSNKAAMIAAGIAGAAATLAGKQLVGRLTGGRFGGPEDYNVAKVTVSGPIQRTRSRSSPVAGRNASTADEIVEQIEAADDDEAVEALIVELNTPGGEVLPSDDIRRAAVDFDGPTLAYATDTCASGGYWIATGCDELWARDASLVGSIGVVGSRPNAAGLAEKLGLTYEQFTAGEFKDAGVPLREIEDDEREYLQSIIDGYYDQFVETVSEGRDMDPQDIRDTEARIYLGSDALKIGLVDELGTESDVEDRISDLIGADVETHAFEPSRSIAERLSLGAERVAFAAGNGVANVAVSDGRDLEVELK</sequence>
<evidence type="ECO:0000256" key="2">
    <source>
        <dbReference type="ARBA" id="ARBA00022670"/>
    </source>
</evidence>
<dbReference type="InterPro" id="IPR004635">
    <property type="entry name" value="Pept_S49_SppA"/>
</dbReference>
<dbReference type="NCBIfam" id="TIGR00706">
    <property type="entry name" value="SppA_dom"/>
    <property type="match status" value="1"/>
</dbReference>
<evidence type="ECO:0000256" key="3">
    <source>
        <dbReference type="ARBA" id="ARBA00022801"/>
    </source>
</evidence>
<dbReference type="AlphaFoldDB" id="A0A1H6VXT0"/>
<name>A0A1H6VXT0_9EURY</name>
<accession>A0A1H6VXT0</accession>
<dbReference type="Proteomes" id="UP000198888">
    <property type="component" value="Unassembled WGS sequence"/>
</dbReference>
<dbReference type="STRING" id="1073996.SAMN05444271_11833"/>
<dbReference type="InterPro" id="IPR002142">
    <property type="entry name" value="Peptidase_S49"/>
</dbReference>
<dbReference type="EMBL" id="FNYR01000018">
    <property type="protein sequence ID" value="SEJ05420.1"/>
    <property type="molecule type" value="Genomic_DNA"/>
</dbReference>
<keyword evidence="3" id="KW-0378">Hydrolase</keyword>
<dbReference type="PANTHER" id="PTHR42987:SF4">
    <property type="entry name" value="PROTEASE SOHB-RELATED"/>
    <property type="match status" value="1"/>
</dbReference>
<keyword evidence="4" id="KW-0720">Serine protease</keyword>
<dbReference type="GeneID" id="35003444"/>
<reference evidence="6 7" key="1">
    <citation type="submission" date="2016-10" db="EMBL/GenBank/DDBJ databases">
        <authorList>
            <person name="de Groot N.N."/>
        </authorList>
    </citation>
    <scope>NUCLEOTIDE SEQUENCE [LARGE SCALE GENOMIC DNA]</scope>
    <source>
        <strain evidence="6 7">DSM 22187</strain>
    </source>
</reference>
<gene>
    <name evidence="6" type="ORF">SAMN05444271_11833</name>
</gene>
<protein>
    <submittedName>
        <fullName evidence="6">Protease-4</fullName>
    </submittedName>
</protein>
<dbReference type="OrthoDB" id="31107at2157"/>
<keyword evidence="7" id="KW-1185">Reference proteome</keyword>
<evidence type="ECO:0000256" key="1">
    <source>
        <dbReference type="ARBA" id="ARBA00008683"/>
    </source>
</evidence>
<dbReference type="CDD" id="cd07023">
    <property type="entry name" value="S49_Sppa_N_C"/>
    <property type="match status" value="1"/>
</dbReference>
<feature type="domain" description="Peptidase S49" evidence="5">
    <location>
        <begin position="129"/>
        <end position="270"/>
    </location>
</feature>
<comment type="similarity">
    <text evidence="1">Belongs to the peptidase S49 family.</text>
</comment>
<organism evidence="6 7">
    <name type="scientific">Halohasta litchfieldiae</name>
    <dbReference type="NCBI Taxonomy" id="1073996"/>
    <lineage>
        <taxon>Archaea</taxon>
        <taxon>Methanobacteriati</taxon>
        <taxon>Methanobacteriota</taxon>
        <taxon>Stenosarchaea group</taxon>
        <taxon>Halobacteria</taxon>
        <taxon>Halobacteriales</taxon>
        <taxon>Haloferacaceae</taxon>
        <taxon>Halohasta</taxon>
    </lineage>
</organism>
<dbReference type="InterPro" id="IPR047272">
    <property type="entry name" value="S49_SppA_C"/>
</dbReference>
<proteinExistence type="inferred from homology"/>
<dbReference type="SUPFAM" id="SSF52096">
    <property type="entry name" value="ClpP/crotonase"/>
    <property type="match status" value="1"/>
</dbReference>
<dbReference type="InterPro" id="IPR029045">
    <property type="entry name" value="ClpP/crotonase-like_dom_sf"/>
</dbReference>
<keyword evidence="2 6" id="KW-0645">Protease</keyword>
<evidence type="ECO:0000259" key="5">
    <source>
        <dbReference type="Pfam" id="PF01343"/>
    </source>
</evidence>
<dbReference type="RefSeq" id="WP_089673015.1">
    <property type="nucleotide sequence ID" value="NZ_CP024845.1"/>
</dbReference>
<dbReference type="Pfam" id="PF01343">
    <property type="entry name" value="Peptidase_S49"/>
    <property type="match status" value="1"/>
</dbReference>
<dbReference type="GO" id="GO:0008236">
    <property type="term" value="F:serine-type peptidase activity"/>
    <property type="evidence" value="ECO:0007669"/>
    <property type="project" value="UniProtKB-KW"/>
</dbReference>
<dbReference type="PANTHER" id="PTHR42987">
    <property type="entry name" value="PEPTIDASE S49"/>
    <property type="match status" value="1"/>
</dbReference>
<dbReference type="Gene3D" id="3.90.226.10">
    <property type="entry name" value="2-enoyl-CoA Hydratase, Chain A, domain 1"/>
    <property type="match status" value="1"/>
</dbReference>
<evidence type="ECO:0000313" key="7">
    <source>
        <dbReference type="Proteomes" id="UP000198888"/>
    </source>
</evidence>
<dbReference type="GO" id="GO:0006508">
    <property type="term" value="P:proteolysis"/>
    <property type="evidence" value="ECO:0007669"/>
    <property type="project" value="UniProtKB-KW"/>
</dbReference>